<name>A0A9W7C2J7_9STRA</name>
<evidence type="ECO:0000313" key="12">
    <source>
        <dbReference type="Proteomes" id="UP001165085"/>
    </source>
</evidence>
<evidence type="ECO:0000259" key="9">
    <source>
        <dbReference type="Pfam" id="PF00185"/>
    </source>
</evidence>
<organism evidence="11 12">
    <name type="scientific">Triparma strigata</name>
    <dbReference type="NCBI Taxonomy" id="1606541"/>
    <lineage>
        <taxon>Eukaryota</taxon>
        <taxon>Sar</taxon>
        <taxon>Stramenopiles</taxon>
        <taxon>Ochrophyta</taxon>
        <taxon>Bolidophyceae</taxon>
        <taxon>Parmales</taxon>
        <taxon>Triparmaceae</taxon>
        <taxon>Triparma</taxon>
    </lineage>
</organism>
<comment type="pathway">
    <text evidence="1">Pyrimidine metabolism; UMP biosynthesis via de novo pathway; (S)-dihydroorotate from bicarbonate: step 2/3.</text>
</comment>
<evidence type="ECO:0000256" key="6">
    <source>
        <dbReference type="ARBA" id="ARBA00043884"/>
    </source>
</evidence>
<dbReference type="PROSITE" id="PS00097">
    <property type="entry name" value="CARBAMOYLTRANSFERASE"/>
    <property type="match status" value="1"/>
</dbReference>
<keyword evidence="4 8" id="KW-0808">Transferase</keyword>
<proteinExistence type="inferred from homology"/>
<comment type="similarity">
    <text evidence="2">Belongs to the aspartate/ornithine carbamoyltransferase superfamily. ATCase family.</text>
</comment>
<protein>
    <recommendedName>
        <fullName evidence="3">aspartate carbamoyltransferase</fullName>
        <ecNumber evidence="3">2.1.3.2</ecNumber>
    </recommendedName>
</protein>
<reference evidence="12" key="1">
    <citation type="journal article" date="2023" name="Commun. Biol.">
        <title>Genome analysis of Parmales, the sister group of diatoms, reveals the evolutionary specialization of diatoms from phago-mixotrophs to photoautotrophs.</title>
        <authorList>
            <person name="Ban H."/>
            <person name="Sato S."/>
            <person name="Yoshikawa S."/>
            <person name="Yamada K."/>
            <person name="Nakamura Y."/>
            <person name="Ichinomiya M."/>
            <person name="Sato N."/>
            <person name="Blanc-Mathieu R."/>
            <person name="Endo H."/>
            <person name="Kuwata A."/>
            <person name="Ogata H."/>
        </authorList>
    </citation>
    <scope>NUCLEOTIDE SEQUENCE [LARGE SCALE GENOMIC DNA]</scope>
    <source>
        <strain evidence="12">NIES 3701</strain>
    </source>
</reference>
<dbReference type="NCBIfam" id="TIGR00670">
    <property type="entry name" value="asp_carb_tr"/>
    <property type="match status" value="1"/>
</dbReference>
<dbReference type="InterPro" id="IPR002082">
    <property type="entry name" value="Asp_carbamoyltransf"/>
</dbReference>
<dbReference type="GO" id="GO:0004070">
    <property type="term" value="F:aspartate carbamoyltransferase activity"/>
    <property type="evidence" value="ECO:0007669"/>
    <property type="project" value="UniProtKB-EC"/>
</dbReference>
<dbReference type="Pfam" id="PF02729">
    <property type="entry name" value="OTCace_N"/>
    <property type="match status" value="1"/>
</dbReference>
<dbReference type="InterPro" id="IPR036901">
    <property type="entry name" value="Asp/Orn_carbamoylTrfase_sf"/>
</dbReference>
<evidence type="ECO:0000256" key="5">
    <source>
        <dbReference type="ARBA" id="ARBA00022975"/>
    </source>
</evidence>
<dbReference type="FunFam" id="3.40.50.1370:FF:000005">
    <property type="entry name" value="CAD protein-like isoform X1"/>
    <property type="match status" value="1"/>
</dbReference>
<dbReference type="OrthoDB" id="1924069at2759"/>
<dbReference type="SUPFAM" id="SSF53671">
    <property type="entry name" value="Aspartate/ornithine carbamoyltransferase"/>
    <property type="match status" value="1"/>
</dbReference>
<gene>
    <name evidence="11" type="ORF">TrST_g13855</name>
</gene>
<dbReference type="AlphaFoldDB" id="A0A9W7C2J7"/>
<dbReference type="FunFam" id="3.40.50.1370:FF:000002">
    <property type="entry name" value="Aspartate carbamoyltransferase 2"/>
    <property type="match status" value="1"/>
</dbReference>
<dbReference type="NCBIfam" id="NF002032">
    <property type="entry name" value="PRK00856.1"/>
    <property type="match status" value="1"/>
</dbReference>
<comment type="caution">
    <text evidence="11">The sequence shown here is derived from an EMBL/GenBank/DDBJ whole genome shotgun (WGS) entry which is preliminary data.</text>
</comment>
<dbReference type="GO" id="GO:0016597">
    <property type="term" value="F:amino acid binding"/>
    <property type="evidence" value="ECO:0007669"/>
    <property type="project" value="InterPro"/>
</dbReference>
<evidence type="ECO:0000256" key="4">
    <source>
        <dbReference type="ARBA" id="ARBA00022679"/>
    </source>
</evidence>
<comment type="catalytic activity">
    <reaction evidence="7">
        <text>carbamoyl phosphate + L-aspartate = N-carbamoyl-L-aspartate + phosphate + H(+)</text>
        <dbReference type="Rhea" id="RHEA:20013"/>
        <dbReference type="ChEBI" id="CHEBI:15378"/>
        <dbReference type="ChEBI" id="CHEBI:29991"/>
        <dbReference type="ChEBI" id="CHEBI:32814"/>
        <dbReference type="ChEBI" id="CHEBI:43474"/>
        <dbReference type="ChEBI" id="CHEBI:58228"/>
        <dbReference type="EC" id="2.1.3.2"/>
    </reaction>
</comment>
<dbReference type="PRINTS" id="PR00100">
    <property type="entry name" value="AOTCASE"/>
</dbReference>
<evidence type="ECO:0000259" key="10">
    <source>
        <dbReference type="Pfam" id="PF02729"/>
    </source>
</evidence>
<evidence type="ECO:0000313" key="11">
    <source>
        <dbReference type="EMBL" id="GMH98520.1"/>
    </source>
</evidence>
<evidence type="ECO:0000256" key="7">
    <source>
        <dbReference type="ARBA" id="ARBA00048859"/>
    </source>
</evidence>
<evidence type="ECO:0000256" key="3">
    <source>
        <dbReference type="ARBA" id="ARBA00013008"/>
    </source>
</evidence>
<dbReference type="GO" id="GO:0006221">
    <property type="term" value="P:pyrimidine nucleotide biosynthetic process"/>
    <property type="evidence" value="ECO:0007669"/>
    <property type="project" value="UniProtKB-KW"/>
</dbReference>
<dbReference type="EC" id="2.1.3.2" evidence="3"/>
<dbReference type="InterPro" id="IPR006132">
    <property type="entry name" value="Asp/Orn_carbamoyltranf_P-bd"/>
</dbReference>
<feature type="domain" description="Aspartate/ornithine carbamoyltransferase Asp/Orn-binding" evidence="9">
    <location>
        <begin position="166"/>
        <end position="318"/>
    </location>
</feature>
<dbReference type="PRINTS" id="PR00101">
    <property type="entry name" value="ATCASE"/>
</dbReference>
<dbReference type="Pfam" id="PF00185">
    <property type="entry name" value="OTCace"/>
    <property type="match status" value="1"/>
</dbReference>
<feature type="domain" description="Aspartate/ornithine carbamoyltransferase carbamoyl-P binding" evidence="10">
    <location>
        <begin position="17"/>
        <end position="156"/>
    </location>
</feature>
<dbReference type="InterPro" id="IPR006131">
    <property type="entry name" value="Asp_carbamoyltransf_Asp/Orn-bd"/>
</dbReference>
<dbReference type="PANTHER" id="PTHR45753">
    <property type="entry name" value="ORNITHINE CARBAMOYLTRANSFERASE, MITOCHONDRIAL"/>
    <property type="match status" value="1"/>
</dbReference>
<comment type="function">
    <text evidence="6">Catalyzes the condensation of carbamoyl phosphate and aspartate to form carbamoyl aspartate and inorganic phosphate, the committed step in the de novo pyrimidine nucleotide biosynthesis pathway.</text>
</comment>
<evidence type="ECO:0000256" key="8">
    <source>
        <dbReference type="RuleBase" id="RU003634"/>
    </source>
</evidence>
<evidence type="ECO:0000256" key="2">
    <source>
        <dbReference type="ARBA" id="ARBA00008896"/>
    </source>
</evidence>
<dbReference type="Proteomes" id="UP001165085">
    <property type="component" value="Unassembled WGS sequence"/>
</dbReference>
<sequence>MDENSLTSDPTTWKGSNFVSVKQLTPSGLQLLFSVSRSMKALVRTSGGDTRLSPHVLANVFYEASTRTSCSFQAAMLRLGGKVVCVNESSSSVKKGETLGDTIRCLECYADVTVLRHPVKGSAAEAAEATVKPVINAGDGVGEHPSQALLDTFTIEDEFSETGGLKGKTVVLLGDLKHGRTVHSLAKLIARSGIDGVTLRYCSPDILRMPEDVKEEVEKYGIKQEEFTDLKSALNGADCLYVTRVQKERFENEEDYEKVKDIYIVDNEIMQAAPEGCIVMHPLPRVGEIKEEVDQDPRAAYFRQMENGMFVRMALLALVLGKSGK</sequence>
<dbReference type="PANTHER" id="PTHR45753:SF6">
    <property type="entry name" value="ASPARTATE CARBAMOYLTRANSFERASE"/>
    <property type="match status" value="1"/>
</dbReference>
<dbReference type="GO" id="GO:0006520">
    <property type="term" value="P:amino acid metabolic process"/>
    <property type="evidence" value="ECO:0007669"/>
    <property type="project" value="InterPro"/>
</dbReference>
<evidence type="ECO:0000256" key="1">
    <source>
        <dbReference type="ARBA" id="ARBA00004852"/>
    </source>
</evidence>
<accession>A0A9W7C2J7</accession>
<dbReference type="EMBL" id="BRXY01000526">
    <property type="protein sequence ID" value="GMH98520.1"/>
    <property type="molecule type" value="Genomic_DNA"/>
</dbReference>
<dbReference type="Gene3D" id="3.40.50.1370">
    <property type="entry name" value="Aspartate/ornithine carbamoyltransferase"/>
    <property type="match status" value="2"/>
</dbReference>
<dbReference type="InterPro" id="IPR006130">
    <property type="entry name" value="Asp/Orn_carbamoylTrfase"/>
</dbReference>
<dbReference type="GO" id="GO:0006207">
    <property type="term" value="P:'de novo' pyrimidine nucleobase biosynthetic process"/>
    <property type="evidence" value="ECO:0007669"/>
    <property type="project" value="InterPro"/>
</dbReference>
<keyword evidence="5" id="KW-0665">Pyrimidine biosynthesis</keyword>
<keyword evidence="12" id="KW-1185">Reference proteome</keyword>